<evidence type="ECO:0000256" key="4">
    <source>
        <dbReference type="ARBA" id="ARBA00022692"/>
    </source>
</evidence>
<dbReference type="RefSeq" id="WP_035133298.1">
    <property type="nucleotide sequence ID" value="NZ_JRLV01000008.1"/>
</dbReference>
<dbReference type="SUPFAM" id="SSF49464">
    <property type="entry name" value="Carboxypeptidase regulatory domain-like"/>
    <property type="match status" value="1"/>
</dbReference>
<comment type="similarity">
    <text evidence="8 9">Belongs to the TonB-dependent receptor family.</text>
</comment>
<comment type="caution">
    <text evidence="13">The sequence shown here is derived from an EMBL/GenBank/DDBJ whole genome shotgun (WGS) entry which is preliminary data.</text>
</comment>
<dbReference type="InterPro" id="IPR012910">
    <property type="entry name" value="Plug_dom"/>
</dbReference>
<feature type="domain" description="TonB-dependent receptor plug" evidence="12">
    <location>
        <begin position="113"/>
        <end position="220"/>
    </location>
</feature>
<dbReference type="Gene3D" id="2.40.170.20">
    <property type="entry name" value="TonB-dependent receptor, beta-barrel domain"/>
    <property type="match status" value="1"/>
</dbReference>
<comment type="subcellular location">
    <subcellularLocation>
        <location evidence="1 8">Cell outer membrane</location>
        <topology evidence="1 8">Multi-pass membrane protein</topology>
    </subcellularLocation>
</comment>
<feature type="domain" description="TonB-dependent receptor-like beta-barrel" evidence="11">
    <location>
        <begin position="370"/>
        <end position="801"/>
    </location>
</feature>
<evidence type="ECO:0000313" key="14">
    <source>
        <dbReference type="Proteomes" id="UP000030129"/>
    </source>
</evidence>
<dbReference type="InterPro" id="IPR023996">
    <property type="entry name" value="TonB-dep_OMP_SusC/RagA"/>
</dbReference>
<dbReference type="Pfam" id="PF07715">
    <property type="entry name" value="Plug"/>
    <property type="match status" value="1"/>
</dbReference>
<dbReference type="Pfam" id="PF13715">
    <property type="entry name" value="CarbopepD_reg_2"/>
    <property type="match status" value="1"/>
</dbReference>
<keyword evidence="2 8" id="KW-0813">Transport</keyword>
<evidence type="ECO:0000256" key="1">
    <source>
        <dbReference type="ARBA" id="ARBA00004571"/>
    </source>
</evidence>
<proteinExistence type="inferred from homology"/>
<name>A0A0A2LYN3_9FLAO</name>
<dbReference type="InterPro" id="IPR000531">
    <property type="entry name" value="Beta-barrel_TonB"/>
</dbReference>
<feature type="signal peptide" evidence="10">
    <location>
        <begin position="1"/>
        <end position="20"/>
    </location>
</feature>
<dbReference type="InterPro" id="IPR008969">
    <property type="entry name" value="CarboxyPept-like_regulatory"/>
</dbReference>
<dbReference type="eggNOG" id="COG4771">
    <property type="taxonomic scope" value="Bacteria"/>
</dbReference>
<evidence type="ECO:0000259" key="12">
    <source>
        <dbReference type="Pfam" id="PF07715"/>
    </source>
</evidence>
<dbReference type="Gene3D" id="2.170.130.10">
    <property type="entry name" value="TonB-dependent receptor, plug domain"/>
    <property type="match status" value="1"/>
</dbReference>
<evidence type="ECO:0000256" key="2">
    <source>
        <dbReference type="ARBA" id="ARBA00022448"/>
    </source>
</evidence>
<reference evidence="13 14" key="1">
    <citation type="submission" date="2013-09" db="EMBL/GenBank/DDBJ databases">
        <authorList>
            <person name="Zeng Z."/>
            <person name="Chen C."/>
        </authorList>
    </citation>
    <scope>NUCLEOTIDE SEQUENCE [LARGE SCALE GENOMIC DNA]</scope>
    <source>
        <strain evidence="13 14">F44-8</strain>
    </source>
</reference>
<organism evidence="13 14">
    <name type="scientific">Flavobacterium beibuense F44-8</name>
    <dbReference type="NCBI Taxonomy" id="1406840"/>
    <lineage>
        <taxon>Bacteria</taxon>
        <taxon>Pseudomonadati</taxon>
        <taxon>Bacteroidota</taxon>
        <taxon>Flavobacteriia</taxon>
        <taxon>Flavobacteriales</taxon>
        <taxon>Flavobacteriaceae</taxon>
        <taxon>Flavobacterium</taxon>
    </lineage>
</organism>
<evidence type="ECO:0000256" key="9">
    <source>
        <dbReference type="RuleBase" id="RU003357"/>
    </source>
</evidence>
<protein>
    <submittedName>
        <fullName evidence="13">Membrane protein</fullName>
    </submittedName>
</protein>
<accession>A0A0A2LYN3</accession>
<evidence type="ECO:0000256" key="8">
    <source>
        <dbReference type="PROSITE-ProRule" id="PRU01360"/>
    </source>
</evidence>
<keyword evidence="6 8" id="KW-0472">Membrane</keyword>
<evidence type="ECO:0000256" key="5">
    <source>
        <dbReference type="ARBA" id="ARBA00023077"/>
    </source>
</evidence>
<dbReference type="InterPro" id="IPR037066">
    <property type="entry name" value="Plug_dom_sf"/>
</dbReference>
<evidence type="ECO:0000256" key="7">
    <source>
        <dbReference type="ARBA" id="ARBA00023237"/>
    </source>
</evidence>
<dbReference type="AlphaFoldDB" id="A0A0A2LYN3"/>
<keyword evidence="14" id="KW-1185">Reference proteome</keyword>
<dbReference type="NCBIfam" id="TIGR04056">
    <property type="entry name" value="OMP_RagA_SusC"/>
    <property type="match status" value="1"/>
</dbReference>
<evidence type="ECO:0000256" key="10">
    <source>
        <dbReference type="SAM" id="SignalP"/>
    </source>
</evidence>
<keyword evidence="4 8" id="KW-0812">Transmembrane</keyword>
<dbReference type="Pfam" id="PF00593">
    <property type="entry name" value="TonB_dep_Rec_b-barrel"/>
    <property type="match status" value="1"/>
</dbReference>
<dbReference type="PROSITE" id="PS52016">
    <property type="entry name" value="TONB_DEPENDENT_REC_3"/>
    <property type="match status" value="1"/>
</dbReference>
<dbReference type="SUPFAM" id="SSF56935">
    <property type="entry name" value="Porins"/>
    <property type="match status" value="1"/>
</dbReference>
<evidence type="ECO:0000313" key="13">
    <source>
        <dbReference type="EMBL" id="KGO81195.1"/>
    </source>
</evidence>
<evidence type="ECO:0000256" key="6">
    <source>
        <dbReference type="ARBA" id="ARBA00023136"/>
    </source>
</evidence>
<dbReference type="NCBIfam" id="TIGR04057">
    <property type="entry name" value="SusC_RagA_signa"/>
    <property type="match status" value="1"/>
</dbReference>
<dbReference type="Proteomes" id="UP000030129">
    <property type="component" value="Unassembled WGS sequence"/>
</dbReference>
<dbReference type="Gene3D" id="2.60.40.1120">
    <property type="entry name" value="Carboxypeptidase-like, regulatory domain"/>
    <property type="match status" value="1"/>
</dbReference>
<dbReference type="InterPro" id="IPR039426">
    <property type="entry name" value="TonB-dep_rcpt-like"/>
</dbReference>
<keyword evidence="3 8" id="KW-1134">Transmembrane beta strand</keyword>
<sequence>MGFKNYLILIVLCFTTAAFAQSVDVKGNVVDDATGITLPGVNILVKGKQANASTDMDGNFVIKADVGDVLVFSYIGYGTKEVPVIDNRTIEVRMAEDATLLNEVVVVGYGSQDKKDITGAVATIDGEKFENRVNNQVSSLIQGQAAGVQVISNSGKPGGGFSVRVRGTSSIAGGSDPIYVIDGVVTSDTRSLNPADIESMSILKDASAAAIYGSQGSNGVVIITTKQGKSEKPVITYDTYVGFQNVWKKLDVLNAAQYRDLMEEMGRNTNWDLYTADTNWQDEVFQTGFSNSHQISVSGKSNKTSYYMSGGVVSQEGAVRSAEMKRKTFKVNLSQEVTDWLKVGTNFNYVDYNDVDVTDNSAVNQGGVILGVLTTPQNIGIYNENGTFTSNPFQDWENPISSTDAAQRGYRNQRVFGNVYTEINFLKGLKFRSALGIDFSNAKSDYFLNPYTTSYGRAMKGISRYQTWLNNYYNFENTLTYTLDVKKHHFEVLAGTVYQKWRAENSSIETRNFAGDAISTPNGGSQIVTATADKTEQVNSSVISRLNYGFDDKYLLTANFRADGSTKFGPNQKWGYFPSFSAGWRISNEEFFSNVEAVNDLKLRAGWGLVGNDTGIANYAWYGTVVPGSNYPIGGATQPGNYPGRIQNEDLKWEASEQLNIGIDLALFNNRIRFTADYYKKNSNDLLLYVPIPRSTGFDTALMNAGEIENKGFEFAVSSVNMDGEFRWTTDLNISFNRNKITSLVGETVSAGNVAGRGDAVRLEEGQPVGTFYGYEWGGVDPDTGNVYYIGADGEATFNPTDDDRKIIGNPNPDFIYGVTNNLSYKNFNLNIFFQGSQGNDIFNATRIETESMINSKNQSAAVLDRWQQPGDITDIPRVSTDGSIANSRISTRYIEDGSYLRLKAITLSYNFTKNVTDKIGLSNLSIYTTGENLFTITNYKGFDPEVNFAGNSTQVYGIDYGTYPQTRNIIFGIRASL</sequence>
<keyword evidence="10" id="KW-0732">Signal</keyword>
<feature type="chain" id="PRO_5002002648" evidence="10">
    <location>
        <begin position="21"/>
        <end position="978"/>
    </location>
</feature>
<keyword evidence="7 8" id="KW-0998">Cell outer membrane</keyword>
<evidence type="ECO:0000256" key="3">
    <source>
        <dbReference type="ARBA" id="ARBA00022452"/>
    </source>
</evidence>
<dbReference type="InterPro" id="IPR023997">
    <property type="entry name" value="TonB-dep_OMP_SusC/RagA_CS"/>
</dbReference>
<dbReference type="GO" id="GO:0009279">
    <property type="term" value="C:cell outer membrane"/>
    <property type="evidence" value="ECO:0007669"/>
    <property type="project" value="UniProtKB-SubCell"/>
</dbReference>
<dbReference type="InterPro" id="IPR036942">
    <property type="entry name" value="Beta-barrel_TonB_sf"/>
</dbReference>
<dbReference type="EMBL" id="JRLV01000008">
    <property type="protein sequence ID" value="KGO81195.1"/>
    <property type="molecule type" value="Genomic_DNA"/>
</dbReference>
<keyword evidence="5 9" id="KW-0798">TonB box</keyword>
<dbReference type="STRING" id="1406840.Q763_08930"/>
<gene>
    <name evidence="13" type="ORF">Q763_08930</name>
</gene>
<evidence type="ECO:0000259" key="11">
    <source>
        <dbReference type="Pfam" id="PF00593"/>
    </source>
</evidence>